<keyword evidence="3" id="KW-1185">Reference proteome</keyword>
<dbReference type="InterPro" id="IPR036178">
    <property type="entry name" value="Formintransfe-cycloase-like_sf"/>
</dbReference>
<accession>A0ABU2BQD0</accession>
<organism evidence="2 3">
    <name type="scientific">Nocardioides marmoribigeumensis</name>
    <dbReference type="NCBI Taxonomy" id="433649"/>
    <lineage>
        <taxon>Bacteria</taxon>
        <taxon>Bacillati</taxon>
        <taxon>Actinomycetota</taxon>
        <taxon>Actinomycetes</taxon>
        <taxon>Propionibacteriales</taxon>
        <taxon>Nocardioidaceae</taxon>
        <taxon>Nocardioides</taxon>
    </lineage>
</organism>
<proteinExistence type="predicted"/>
<dbReference type="Gene3D" id="1.20.120.680">
    <property type="entry name" value="Formiminotetrahydrofolate cyclodeaminase monomer, up-and-down helical bundle"/>
    <property type="match status" value="1"/>
</dbReference>
<sequence length="154" mass="15993">MTAALAASLAAMSAGSSSRELPDADALVARAEEARDRLLPLAQQDGEVYADVLTARRRPASPDRDAPLRAALERASEVPLELARAAAEVAQVADRVVAEGNPHLRGDAETAGLLARTALTAAVGLVEANLSRTDPDHPSLVEARSLAARVSATR</sequence>
<name>A0ABU2BQD0_9ACTN</name>
<dbReference type="EMBL" id="JAVDYG010000001">
    <property type="protein sequence ID" value="MDR7360840.1"/>
    <property type="molecule type" value="Genomic_DNA"/>
</dbReference>
<dbReference type="InterPro" id="IPR007044">
    <property type="entry name" value="Cyclodeamin/CycHdrlase"/>
</dbReference>
<comment type="caution">
    <text evidence="2">The sequence shown here is derived from an EMBL/GenBank/DDBJ whole genome shotgun (WGS) entry which is preliminary data.</text>
</comment>
<reference evidence="2 3" key="1">
    <citation type="submission" date="2023-07" db="EMBL/GenBank/DDBJ databases">
        <title>Sequencing the genomes of 1000 actinobacteria strains.</title>
        <authorList>
            <person name="Klenk H.-P."/>
        </authorList>
    </citation>
    <scope>NUCLEOTIDE SEQUENCE [LARGE SCALE GENOMIC DNA]</scope>
    <source>
        <strain evidence="2 3">DSM 19426</strain>
    </source>
</reference>
<protein>
    <submittedName>
        <fullName evidence="2">Formiminotetrahydrofolate cyclodeaminase</fullName>
    </submittedName>
</protein>
<gene>
    <name evidence="2" type="ORF">J2S63_000393</name>
</gene>
<dbReference type="Proteomes" id="UP001183648">
    <property type="component" value="Unassembled WGS sequence"/>
</dbReference>
<dbReference type="Pfam" id="PF04961">
    <property type="entry name" value="FTCD_C"/>
    <property type="match status" value="1"/>
</dbReference>
<feature type="domain" description="Cyclodeaminase/cyclohydrolase" evidence="1">
    <location>
        <begin position="2"/>
        <end position="133"/>
    </location>
</feature>
<evidence type="ECO:0000313" key="2">
    <source>
        <dbReference type="EMBL" id="MDR7360840.1"/>
    </source>
</evidence>
<evidence type="ECO:0000313" key="3">
    <source>
        <dbReference type="Proteomes" id="UP001183648"/>
    </source>
</evidence>
<dbReference type="SUPFAM" id="SSF101262">
    <property type="entry name" value="Methenyltetrahydrofolate cyclohydrolase-like"/>
    <property type="match status" value="1"/>
</dbReference>
<evidence type="ECO:0000259" key="1">
    <source>
        <dbReference type="Pfam" id="PF04961"/>
    </source>
</evidence>